<dbReference type="InterPro" id="IPR011712">
    <property type="entry name" value="Sig_transdc_His_kin_sub3_dim/P"/>
</dbReference>
<protein>
    <recommendedName>
        <fullName evidence="2">histidine kinase</fullName>
        <ecNumber evidence="2">2.7.13.3</ecNumber>
    </recommendedName>
</protein>
<dbReference type="Gene3D" id="3.30.565.10">
    <property type="entry name" value="Histidine kinase-like ATPase, C-terminal domain"/>
    <property type="match status" value="1"/>
</dbReference>
<dbReference type="Proteomes" id="UP001374893">
    <property type="component" value="Chromosome"/>
</dbReference>
<dbReference type="PANTHER" id="PTHR24421:SF10">
    <property type="entry name" value="NITRATE_NITRITE SENSOR PROTEIN NARQ"/>
    <property type="match status" value="1"/>
</dbReference>
<evidence type="ECO:0000256" key="8">
    <source>
        <dbReference type="ARBA" id="ARBA00023012"/>
    </source>
</evidence>
<dbReference type="EC" id="2.7.13.3" evidence="2"/>
<organism evidence="10 11">
    <name type="scientific">Haloferula helveola</name>
    <dbReference type="NCBI Taxonomy" id="490095"/>
    <lineage>
        <taxon>Bacteria</taxon>
        <taxon>Pseudomonadati</taxon>
        <taxon>Verrucomicrobiota</taxon>
        <taxon>Verrucomicrobiia</taxon>
        <taxon>Verrucomicrobiales</taxon>
        <taxon>Verrucomicrobiaceae</taxon>
        <taxon>Haloferula</taxon>
    </lineage>
</organism>
<dbReference type="Gene3D" id="2.130.10.10">
    <property type="entry name" value="YVTN repeat-like/Quinoprotein amine dehydrogenase"/>
    <property type="match status" value="3"/>
</dbReference>
<dbReference type="Pfam" id="PF07730">
    <property type="entry name" value="HisKA_3"/>
    <property type="match status" value="1"/>
</dbReference>
<dbReference type="PANTHER" id="PTHR24421">
    <property type="entry name" value="NITRATE/NITRITE SENSOR PROTEIN NARX-RELATED"/>
    <property type="match status" value="1"/>
</dbReference>
<evidence type="ECO:0000313" key="10">
    <source>
        <dbReference type="EMBL" id="BCX46403.1"/>
    </source>
</evidence>
<evidence type="ECO:0000256" key="2">
    <source>
        <dbReference type="ARBA" id="ARBA00012438"/>
    </source>
</evidence>
<dbReference type="Pfam" id="PF02518">
    <property type="entry name" value="HATPase_c"/>
    <property type="match status" value="1"/>
</dbReference>
<dbReference type="Gene3D" id="2.60.40.10">
    <property type="entry name" value="Immunoglobulins"/>
    <property type="match status" value="1"/>
</dbReference>
<sequence>MWRRIPLVSGGLAGVWALCLPLSGLAWEPATTTTPFELRCEVRSWTVADGLPHPRVKSLCQLPDGRLLVGTQNGLARYDGSTMASIEGPLRPDQIPRVWNVSRVHRTSSDEVLVVGPTRPFSVLDGDTFQPLDGGPAGWMAMCEDREGVLWTVAGNSATIGVFERRDGTFRKTSEFNSYAVPHDLRLTDDGRIWGILKLKPLEGNTNLFELIDGVVTPRLVPAEAGQGLEFFVTKEGKLHLMGSRGIYAYEDGAWSSVRQFPGGVTFTGDRTVSNAVEDLHGDLWIGTTGEGLWVWERDSAPAKVVIPGRQLSRLVSDLLIDRSGSIWVGTDAGLFQFYRPPFVRWPAWEVHRSSPVGAMAEDGTGTMWFTSNEDVFHLRPGQFAEVALGAVAVRRTHVIGCDAGAIVVGWGGPFWMQTEQEMSHFAPHPFAPERLGYIESVAATRDVLWAVSGSLLSRFEQGEWVLDHPNGDKNLAAEPAVAATDDGELIASFRPGGFFRRSASGEWVPLGRPEGNEILQTVAFDPNGGFWARAGATTLGRYSDGTWKVFEPQGFELPARFDMVDDGKRWLWFYGPGTGVLRLDRDAVLKHLDGETDVAIESRMFGVEDGLSTTASFNLGHSMIEARDGRIWVTTSAGVCAMDPAVWEAECQRSTPPSIVLTGAFVDDESRMEQLRGGQEISIAADARRLQVDYQGIDLVAPERVGYRYRLVGYDDGWVSAGNRRQAIYQDLPAGSYTFEVVATGREGAASPEPVGLAVLVEPAWWERPAARAAAVLLVLAAIALAFALRERAVRARESRREAYSRQLIATQEEERARIAGELHDSLGQEMLVLKGRLELAAIKHPDAEETLEELSGEISETIEHARALSHDLRPPRLERFGLSKALEALGEDLRSGAKFEVVTRVDELNPRLPGELEIGLYRIAQEAVANVIKHAEASQVGITLHRAGSGVVLEIRDNGRGFDPATATQRPGLGVNGMGERARLFGGVFRCESKPGGGTLVTVTVKSPGSGRL</sequence>
<evidence type="ECO:0000256" key="1">
    <source>
        <dbReference type="ARBA" id="ARBA00000085"/>
    </source>
</evidence>
<keyword evidence="4" id="KW-0808">Transferase</keyword>
<evidence type="ECO:0000256" key="3">
    <source>
        <dbReference type="ARBA" id="ARBA00022553"/>
    </source>
</evidence>
<dbReference type="InterPro" id="IPR011123">
    <property type="entry name" value="Y_Y_Y"/>
</dbReference>
<reference evidence="10 11" key="1">
    <citation type="submission" date="2021-06" db="EMBL/GenBank/DDBJ databases">
        <title>Complete genome of Haloferula helveola possessing various polysaccharide degrading enzymes.</title>
        <authorList>
            <person name="Takami H."/>
            <person name="Huang C."/>
            <person name="Hamasaki K."/>
        </authorList>
    </citation>
    <scope>NUCLEOTIDE SEQUENCE [LARGE SCALE GENOMIC DNA]</scope>
    <source>
        <strain evidence="10 11">CN-1</strain>
    </source>
</reference>
<dbReference type="SUPFAM" id="SSF55874">
    <property type="entry name" value="ATPase domain of HSP90 chaperone/DNA topoisomerase II/histidine kinase"/>
    <property type="match status" value="1"/>
</dbReference>
<keyword evidence="6 10" id="KW-0418">Kinase</keyword>
<name>A0ABN6H0Y3_9BACT</name>
<evidence type="ECO:0000256" key="4">
    <source>
        <dbReference type="ARBA" id="ARBA00022679"/>
    </source>
</evidence>
<dbReference type="Gene3D" id="1.20.5.1930">
    <property type="match status" value="1"/>
</dbReference>
<dbReference type="PROSITE" id="PS50109">
    <property type="entry name" value="HIS_KIN"/>
    <property type="match status" value="1"/>
</dbReference>
<evidence type="ECO:0000256" key="6">
    <source>
        <dbReference type="ARBA" id="ARBA00022777"/>
    </source>
</evidence>
<keyword evidence="11" id="KW-1185">Reference proteome</keyword>
<feature type="domain" description="Histidine kinase" evidence="9">
    <location>
        <begin position="823"/>
        <end position="1011"/>
    </location>
</feature>
<dbReference type="InterPro" id="IPR015943">
    <property type="entry name" value="WD40/YVTN_repeat-like_dom_sf"/>
</dbReference>
<dbReference type="SMART" id="SM00387">
    <property type="entry name" value="HATPase_c"/>
    <property type="match status" value="1"/>
</dbReference>
<keyword evidence="7" id="KW-0067">ATP-binding</keyword>
<dbReference type="Pfam" id="PF07495">
    <property type="entry name" value="Y_Y_Y"/>
    <property type="match status" value="1"/>
</dbReference>
<dbReference type="InterPro" id="IPR013783">
    <property type="entry name" value="Ig-like_fold"/>
</dbReference>
<comment type="catalytic activity">
    <reaction evidence="1">
        <text>ATP + protein L-histidine = ADP + protein N-phospho-L-histidine.</text>
        <dbReference type="EC" id="2.7.13.3"/>
    </reaction>
</comment>
<evidence type="ECO:0000313" key="11">
    <source>
        <dbReference type="Proteomes" id="UP001374893"/>
    </source>
</evidence>
<dbReference type="GO" id="GO:0016301">
    <property type="term" value="F:kinase activity"/>
    <property type="evidence" value="ECO:0007669"/>
    <property type="project" value="UniProtKB-KW"/>
</dbReference>
<accession>A0ABN6H0Y3</accession>
<dbReference type="InterPro" id="IPR003594">
    <property type="entry name" value="HATPase_dom"/>
</dbReference>
<dbReference type="RefSeq" id="WP_338687975.1">
    <property type="nucleotide sequence ID" value="NZ_AP024702.1"/>
</dbReference>
<proteinExistence type="predicted"/>
<dbReference type="CDD" id="cd16917">
    <property type="entry name" value="HATPase_UhpB-NarQ-NarX-like"/>
    <property type="match status" value="1"/>
</dbReference>
<dbReference type="SUPFAM" id="SSF63829">
    <property type="entry name" value="Calcium-dependent phosphotriesterase"/>
    <property type="match status" value="2"/>
</dbReference>
<dbReference type="InterPro" id="IPR036890">
    <property type="entry name" value="HATPase_C_sf"/>
</dbReference>
<evidence type="ECO:0000259" key="9">
    <source>
        <dbReference type="PROSITE" id="PS50109"/>
    </source>
</evidence>
<dbReference type="InterPro" id="IPR005467">
    <property type="entry name" value="His_kinase_dom"/>
</dbReference>
<gene>
    <name evidence="10" type="ORF">HAHE_03110</name>
</gene>
<dbReference type="InterPro" id="IPR050482">
    <property type="entry name" value="Sensor_HK_TwoCompSys"/>
</dbReference>
<keyword evidence="8" id="KW-0902">Two-component regulatory system</keyword>
<keyword evidence="3" id="KW-0597">Phosphoprotein</keyword>
<evidence type="ECO:0000256" key="7">
    <source>
        <dbReference type="ARBA" id="ARBA00022840"/>
    </source>
</evidence>
<evidence type="ECO:0000256" key="5">
    <source>
        <dbReference type="ARBA" id="ARBA00022741"/>
    </source>
</evidence>
<keyword evidence="5" id="KW-0547">Nucleotide-binding</keyword>
<dbReference type="EMBL" id="AP024702">
    <property type="protein sequence ID" value="BCX46403.1"/>
    <property type="molecule type" value="Genomic_DNA"/>
</dbReference>